<comment type="caution">
    <text evidence="1">The sequence shown here is derived from an EMBL/GenBank/DDBJ whole genome shotgun (WGS) entry which is preliminary data.</text>
</comment>
<reference evidence="1" key="1">
    <citation type="journal article" date="2023" name="IScience">
        <title>Live-bearing cockroach genome reveals convergent evolutionary mechanisms linked to viviparity in insects and beyond.</title>
        <authorList>
            <person name="Fouks B."/>
            <person name="Harrison M.C."/>
            <person name="Mikhailova A.A."/>
            <person name="Marchal E."/>
            <person name="English S."/>
            <person name="Carruthers M."/>
            <person name="Jennings E.C."/>
            <person name="Chiamaka E.L."/>
            <person name="Frigard R.A."/>
            <person name="Pippel M."/>
            <person name="Attardo G.M."/>
            <person name="Benoit J.B."/>
            <person name="Bornberg-Bauer E."/>
            <person name="Tobe S.S."/>
        </authorList>
    </citation>
    <scope>NUCLEOTIDE SEQUENCE</scope>
    <source>
        <strain evidence="1">Stay&amp;Tobe</strain>
    </source>
</reference>
<feature type="non-terminal residue" evidence="1">
    <location>
        <position position="1"/>
    </location>
</feature>
<reference evidence="1" key="2">
    <citation type="submission" date="2023-05" db="EMBL/GenBank/DDBJ databases">
        <authorList>
            <person name="Fouks B."/>
        </authorList>
    </citation>
    <scope>NUCLEOTIDE SEQUENCE</scope>
    <source>
        <strain evidence="1">Stay&amp;Tobe</strain>
        <tissue evidence="1">Testes</tissue>
    </source>
</reference>
<evidence type="ECO:0000313" key="2">
    <source>
        <dbReference type="Proteomes" id="UP001233999"/>
    </source>
</evidence>
<feature type="non-terminal residue" evidence="1">
    <location>
        <position position="75"/>
    </location>
</feature>
<protein>
    <submittedName>
        <fullName evidence="1">Uncharacterized protein</fullName>
    </submittedName>
</protein>
<gene>
    <name evidence="1" type="ORF">L9F63_020065</name>
</gene>
<proteinExistence type="predicted"/>
<keyword evidence="2" id="KW-1185">Reference proteome</keyword>
<dbReference type="Proteomes" id="UP001233999">
    <property type="component" value="Unassembled WGS sequence"/>
</dbReference>
<dbReference type="AlphaFoldDB" id="A0AAD8EDG9"/>
<dbReference type="EMBL" id="JASPKZ010007176">
    <property type="protein sequence ID" value="KAJ9586288.1"/>
    <property type="molecule type" value="Genomic_DNA"/>
</dbReference>
<sequence>HKNHSVFHKHSRVTGLLPTCAMKPQNLVTKILTVHPRDENAPVKNYPAAKGIILRYANFSNELPGSHFVLRRKKL</sequence>
<name>A0AAD8EDG9_DIPPU</name>
<organism evidence="1 2">
    <name type="scientific">Diploptera punctata</name>
    <name type="common">Pacific beetle cockroach</name>
    <dbReference type="NCBI Taxonomy" id="6984"/>
    <lineage>
        <taxon>Eukaryota</taxon>
        <taxon>Metazoa</taxon>
        <taxon>Ecdysozoa</taxon>
        <taxon>Arthropoda</taxon>
        <taxon>Hexapoda</taxon>
        <taxon>Insecta</taxon>
        <taxon>Pterygota</taxon>
        <taxon>Neoptera</taxon>
        <taxon>Polyneoptera</taxon>
        <taxon>Dictyoptera</taxon>
        <taxon>Blattodea</taxon>
        <taxon>Blaberoidea</taxon>
        <taxon>Blaberidae</taxon>
        <taxon>Diplopterinae</taxon>
        <taxon>Diploptera</taxon>
    </lineage>
</organism>
<evidence type="ECO:0000313" key="1">
    <source>
        <dbReference type="EMBL" id="KAJ9586288.1"/>
    </source>
</evidence>
<accession>A0AAD8EDG9</accession>